<protein>
    <submittedName>
        <fullName evidence="2">Thioredoxin domain-containing protein</fullName>
    </submittedName>
</protein>
<accession>A0AAX4HS68</accession>
<dbReference type="InterPro" id="IPR013766">
    <property type="entry name" value="Thioredoxin_domain"/>
</dbReference>
<gene>
    <name evidence="2" type="ORF">SOO65_04550</name>
</gene>
<dbReference type="AlphaFoldDB" id="A0AAX4HS68"/>
<dbReference type="Pfam" id="PF00085">
    <property type="entry name" value="Thioredoxin"/>
    <property type="match status" value="1"/>
</dbReference>
<dbReference type="Gene3D" id="3.40.30.10">
    <property type="entry name" value="Glutaredoxin"/>
    <property type="match status" value="1"/>
</dbReference>
<organism evidence="2 3">
    <name type="scientific">Peredibacter starrii</name>
    <dbReference type="NCBI Taxonomy" id="28202"/>
    <lineage>
        <taxon>Bacteria</taxon>
        <taxon>Pseudomonadati</taxon>
        <taxon>Bdellovibrionota</taxon>
        <taxon>Bacteriovoracia</taxon>
        <taxon>Bacteriovoracales</taxon>
        <taxon>Bacteriovoracaceae</taxon>
        <taxon>Peredibacter</taxon>
    </lineage>
</organism>
<dbReference type="PANTHER" id="PTHR45663">
    <property type="entry name" value="GEO12009P1"/>
    <property type="match status" value="1"/>
</dbReference>
<name>A0AAX4HS68_9BACT</name>
<evidence type="ECO:0000313" key="3">
    <source>
        <dbReference type="Proteomes" id="UP001324634"/>
    </source>
</evidence>
<dbReference type="Proteomes" id="UP001324634">
    <property type="component" value="Chromosome"/>
</dbReference>
<dbReference type="KEGG" id="psti:SOO65_04550"/>
<dbReference type="CDD" id="cd02947">
    <property type="entry name" value="TRX_family"/>
    <property type="match status" value="1"/>
</dbReference>
<keyword evidence="3" id="KW-1185">Reference proteome</keyword>
<feature type="domain" description="Thioredoxin" evidence="1">
    <location>
        <begin position="1"/>
        <end position="101"/>
    </location>
</feature>
<dbReference type="GO" id="GO:0005737">
    <property type="term" value="C:cytoplasm"/>
    <property type="evidence" value="ECO:0007669"/>
    <property type="project" value="TreeGrafter"/>
</dbReference>
<sequence>MNELNDDTIFEVIEKEPLVFIDFYASWCGSCRVAAPMFSKVAEAEGVKIYKIDVEKNPKIKEMVTLPGLPSVGCFKNGEPQDLVNVTKEEAFREFVQKMKA</sequence>
<dbReference type="EMBL" id="CP139487">
    <property type="protein sequence ID" value="WPU66008.1"/>
    <property type="molecule type" value="Genomic_DNA"/>
</dbReference>
<dbReference type="RefSeq" id="WP_321397641.1">
    <property type="nucleotide sequence ID" value="NZ_CP139487.1"/>
</dbReference>
<dbReference type="InterPro" id="IPR036249">
    <property type="entry name" value="Thioredoxin-like_sf"/>
</dbReference>
<dbReference type="SUPFAM" id="SSF52833">
    <property type="entry name" value="Thioredoxin-like"/>
    <property type="match status" value="1"/>
</dbReference>
<dbReference type="PANTHER" id="PTHR45663:SF11">
    <property type="entry name" value="GEO12009P1"/>
    <property type="match status" value="1"/>
</dbReference>
<evidence type="ECO:0000313" key="2">
    <source>
        <dbReference type="EMBL" id="WPU66008.1"/>
    </source>
</evidence>
<dbReference type="PROSITE" id="PS51352">
    <property type="entry name" value="THIOREDOXIN_2"/>
    <property type="match status" value="1"/>
</dbReference>
<reference evidence="2 3" key="1">
    <citation type="submission" date="2023-11" db="EMBL/GenBank/DDBJ databases">
        <title>Peredibacter starrii A3.12.</title>
        <authorList>
            <person name="Mitchell R.J."/>
        </authorList>
    </citation>
    <scope>NUCLEOTIDE SEQUENCE [LARGE SCALE GENOMIC DNA]</scope>
    <source>
        <strain evidence="2 3">A3.12</strain>
    </source>
</reference>
<proteinExistence type="predicted"/>
<dbReference type="GO" id="GO:0015035">
    <property type="term" value="F:protein-disulfide reductase activity"/>
    <property type="evidence" value="ECO:0007669"/>
    <property type="project" value="TreeGrafter"/>
</dbReference>
<evidence type="ECO:0000259" key="1">
    <source>
        <dbReference type="PROSITE" id="PS51352"/>
    </source>
</evidence>